<dbReference type="InterPro" id="IPR020831">
    <property type="entry name" value="GlycerAld/Erythrose_P_DH"/>
</dbReference>
<dbReference type="SUPFAM" id="SSF55347">
    <property type="entry name" value="Glyceraldehyde-3-phosphate dehydrogenase-like, C-terminal domain"/>
    <property type="match status" value="1"/>
</dbReference>
<organism evidence="13 14">
    <name type="scientific">Triparma columacea</name>
    <dbReference type="NCBI Taxonomy" id="722753"/>
    <lineage>
        <taxon>Eukaryota</taxon>
        <taxon>Sar</taxon>
        <taxon>Stramenopiles</taxon>
        <taxon>Ochrophyta</taxon>
        <taxon>Bolidophyceae</taxon>
        <taxon>Parmales</taxon>
        <taxon>Triparmaceae</taxon>
        <taxon>Triparma</taxon>
    </lineage>
</organism>
<keyword evidence="4 7" id="KW-0520">NAD</keyword>
<dbReference type="Gene3D" id="3.40.50.720">
    <property type="entry name" value="NAD(P)-binding Rossmann-like Domain"/>
    <property type="match status" value="1"/>
</dbReference>
<gene>
    <name evidence="13" type="ORF">TrCOL_g4780</name>
</gene>
<evidence type="ECO:0000256" key="7">
    <source>
        <dbReference type="PIRSR" id="PIRSR000149-3"/>
    </source>
</evidence>
<evidence type="ECO:0000313" key="14">
    <source>
        <dbReference type="Proteomes" id="UP001165065"/>
    </source>
</evidence>
<dbReference type="CDD" id="cd18126">
    <property type="entry name" value="GAPDH_I_C"/>
    <property type="match status" value="1"/>
</dbReference>
<dbReference type="GO" id="GO:0050661">
    <property type="term" value="F:NADP binding"/>
    <property type="evidence" value="ECO:0007669"/>
    <property type="project" value="InterPro"/>
</dbReference>
<accession>A0A9W7GN81</accession>
<dbReference type="InterPro" id="IPR036291">
    <property type="entry name" value="NAD(P)-bd_dom_sf"/>
</dbReference>
<dbReference type="FunFam" id="3.30.360.10:FF:000001">
    <property type="entry name" value="Glyceraldehyde-3-phosphate dehydrogenase"/>
    <property type="match status" value="1"/>
</dbReference>
<dbReference type="PIRSF" id="PIRSF000149">
    <property type="entry name" value="GAP_DH"/>
    <property type="match status" value="1"/>
</dbReference>
<dbReference type="GO" id="GO:0051287">
    <property type="term" value="F:NAD binding"/>
    <property type="evidence" value="ECO:0007669"/>
    <property type="project" value="UniProtKB-UniRule"/>
</dbReference>
<feature type="binding site" evidence="6">
    <location>
        <begin position="196"/>
        <end position="198"/>
    </location>
    <ligand>
        <name>D-glyceraldehyde 3-phosphate</name>
        <dbReference type="ChEBI" id="CHEBI:59776"/>
    </ligand>
</feature>
<dbReference type="SMART" id="SM00846">
    <property type="entry name" value="Gp_dh_N"/>
    <property type="match status" value="1"/>
</dbReference>
<keyword evidence="11" id="KW-0732">Signal</keyword>
<feature type="site" description="Activates thiol group during catalysis" evidence="8">
    <location>
        <position position="224"/>
    </location>
</feature>
<dbReference type="GO" id="GO:0004365">
    <property type="term" value="F:glyceraldehyde-3-phosphate dehydrogenase (NAD+) (phosphorylating) activity"/>
    <property type="evidence" value="ECO:0007669"/>
    <property type="project" value="UniProtKB-UniRule"/>
</dbReference>
<evidence type="ECO:0000256" key="11">
    <source>
        <dbReference type="SAM" id="SignalP"/>
    </source>
</evidence>
<feature type="binding site" evidence="6">
    <location>
        <position position="227"/>
    </location>
    <ligand>
        <name>D-glyceraldehyde 3-phosphate</name>
        <dbReference type="ChEBI" id="CHEBI:59776"/>
    </ligand>
</feature>
<comment type="pathway">
    <text evidence="10">Carbohydrate degradation; glycolysis; pyruvate from D-glyceraldehyde 3-phosphate: step 1/5.</text>
</comment>
<feature type="binding site" evidence="7">
    <location>
        <begin position="57"/>
        <end position="58"/>
    </location>
    <ligand>
        <name>NAD(+)</name>
        <dbReference type="ChEBI" id="CHEBI:57540"/>
    </ligand>
</feature>
<dbReference type="Gene3D" id="3.30.360.10">
    <property type="entry name" value="Dihydrodipicolinate Reductase, domain 2"/>
    <property type="match status" value="1"/>
</dbReference>
<dbReference type="GO" id="GO:0005829">
    <property type="term" value="C:cytosol"/>
    <property type="evidence" value="ECO:0007669"/>
    <property type="project" value="TreeGrafter"/>
</dbReference>
<keyword evidence="3 10" id="KW-0560">Oxidoreductase</keyword>
<evidence type="ECO:0000256" key="2">
    <source>
        <dbReference type="ARBA" id="ARBA00011881"/>
    </source>
</evidence>
<feature type="binding site" evidence="7">
    <location>
        <position position="361"/>
    </location>
    <ligand>
        <name>NAD(+)</name>
        <dbReference type="ChEBI" id="CHEBI:57540"/>
    </ligand>
</feature>
<dbReference type="InterPro" id="IPR020828">
    <property type="entry name" value="GlycerAld_3-P_DH_NAD(P)-bd"/>
</dbReference>
<comment type="similarity">
    <text evidence="1 9">Belongs to the glyceraldehyde-3-phosphate dehydrogenase family.</text>
</comment>
<dbReference type="Pfam" id="PF02800">
    <property type="entry name" value="Gp_dh_C"/>
    <property type="match status" value="1"/>
</dbReference>
<dbReference type="PRINTS" id="PR00078">
    <property type="entry name" value="G3PDHDRGNASE"/>
</dbReference>
<dbReference type="EC" id="1.2.1.12" evidence="10"/>
<feature type="active site" description="Nucleophile" evidence="5">
    <location>
        <position position="197"/>
    </location>
</feature>
<keyword evidence="10" id="KW-0324">Glycolysis</keyword>
<comment type="caution">
    <text evidence="13">The sequence shown here is derived from an EMBL/GenBank/DDBJ whole genome shotgun (WGS) entry which is preliminary data.</text>
</comment>
<name>A0A9W7GN81_9STRA</name>
<dbReference type="SUPFAM" id="SSF51735">
    <property type="entry name" value="NAD(P)-binding Rossmann-fold domains"/>
    <property type="match status" value="1"/>
</dbReference>
<evidence type="ECO:0000313" key="13">
    <source>
        <dbReference type="EMBL" id="GMI47513.1"/>
    </source>
</evidence>
<comment type="subunit">
    <text evidence="2 10">Homotetramer.</text>
</comment>
<keyword evidence="14" id="KW-1185">Reference proteome</keyword>
<dbReference type="AlphaFoldDB" id="A0A9W7GN81"/>
<dbReference type="GO" id="GO:0006006">
    <property type="term" value="P:glucose metabolic process"/>
    <property type="evidence" value="ECO:0007669"/>
    <property type="project" value="InterPro"/>
</dbReference>
<feature type="chain" id="PRO_5040736622" description="Glyceraldehyde-3-phosphate dehydrogenase" evidence="11">
    <location>
        <begin position="31"/>
        <end position="385"/>
    </location>
</feature>
<dbReference type="InterPro" id="IPR020830">
    <property type="entry name" value="GlycerAld_3-P_DH_AS"/>
</dbReference>
<evidence type="ECO:0000256" key="5">
    <source>
        <dbReference type="PIRSR" id="PIRSR000149-1"/>
    </source>
</evidence>
<feature type="binding site" evidence="6">
    <location>
        <position position="279"/>
    </location>
    <ligand>
        <name>D-glyceraldehyde 3-phosphate</name>
        <dbReference type="ChEBI" id="CHEBI:59776"/>
    </ligand>
</feature>
<dbReference type="GO" id="GO:0006096">
    <property type="term" value="P:glycolytic process"/>
    <property type="evidence" value="ECO:0007669"/>
    <property type="project" value="UniProtKB-KW"/>
</dbReference>
<evidence type="ECO:0000256" key="10">
    <source>
        <dbReference type="RuleBase" id="RU361160"/>
    </source>
</evidence>
<comment type="catalytic activity">
    <reaction evidence="10">
        <text>D-glyceraldehyde 3-phosphate + phosphate + NAD(+) = (2R)-3-phospho-glyceroyl phosphate + NADH + H(+)</text>
        <dbReference type="Rhea" id="RHEA:10300"/>
        <dbReference type="ChEBI" id="CHEBI:15378"/>
        <dbReference type="ChEBI" id="CHEBI:43474"/>
        <dbReference type="ChEBI" id="CHEBI:57540"/>
        <dbReference type="ChEBI" id="CHEBI:57604"/>
        <dbReference type="ChEBI" id="CHEBI:57945"/>
        <dbReference type="ChEBI" id="CHEBI:59776"/>
        <dbReference type="EC" id="1.2.1.12"/>
    </reaction>
</comment>
<keyword evidence="7" id="KW-0547">Nucleotide-binding</keyword>
<evidence type="ECO:0000256" key="8">
    <source>
        <dbReference type="PIRSR" id="PIRSR000149-4"/>
    </source>
</evidence>
<sequence length="385" mass="40660">MPRNSINPKSSAIMKFTAAALFATLATAGAFSTPSAPKAPTSTSLKATGMGVNGFGRIGRLVTRIIADDADCDMKLINAGSATADYMAYQFKYDTIHGKFNGSVETEGDFLIINGKKVPTTRCRDPAEAGWGKLGADYVCESTGIFLTKEKAQSIIDGGAKKVIYSAPAKDDSQTIVMGVNQDEYDGSEDFISCASCTTNGLAPMVKCINDAFGIDEALMTTVHAMTSTQAVVDSSSKKDWRGGRAASGNIIPSSTGAAKAVTKVIPSLQGKLTGMAFRVPTIDVSVVDLTCKLSKSTTYDEICAAIKASEAGNMKGILGYCDEPLVSTDFESDLRSSIFDAGAGIMLNDKFVKLIAWYDNEYGYSGRVVDLMKHCAKVDAGVKA</sequence>
<feature type="binding site" evidence="7">
    <location>
        <position position="166"/>
    </location>
    <ligand>
        <name>NAD(+)</name>
        <dbReference type="ChEBI" id="CHEBI:57540"/>
    </ligand>
</feature>
<evidence type="ECO:0000256" key="1">
    <source>
        <dbReference type="ARBA" id="ARBA00007406"/>
    </source>
</evidence>
<dbReference type="Proteomes" id="UP001165065">
    <property type="component" value="Unassembled WGS sequence"/>
</dbReference>
<proteinExistence type="inferred from homology"/>
<dbReference type="CDD" id="cd05214">
    <property type="entry name" value="GAPDH_I_N"/>
    <property type="match status" value="1"/>
</dbReference>
<evidence type="ECO:0000256" key="6">
    <source>
        <dbReference type="PIRSR" id="PIRSR000149-2"/>
    </source>
</evidence>
<feature type="signal peptide" evidence="11">
    <location>
        <begin position="1"/>
        <end position="30"/>
    </location>
</feature>
<dbReference type="PROSITE" id="PS00071">
    <property type="entry name" value="GAPDH"/>
    <property type="match status" value="1"/>
</dbReference>
<dbReference type="NCBIfam" id="TIGR01534">
    <property type="entry name" value="GAPDH-I"/>
    <property type="match status" value="1"/>
</dbReference>
<dbReference type="OrthoDB" id="1152826at2759"/>
<dbReference type="FunFam" id="3.40.50.720:FF:000001">
    <property type="entry name" value="Glyceraldehyde-3-phosphate dehydrogenase"/>
    <property type="match status" value="1"/>
</dbReference>
<evidence type="ECO:0000256" key="4">
    <source>
        <dbReference type="ARBA" id="ARBA00023027"/>
    </source>
</evidence>
<dbReference type="PANTHER" id="PTHR10836:SF76">
    <property type="entry name" value="GLYCERALDEHYDE-3-PHOSPHATE DEHYDROGENASE-RELATED"/>
    <property type="match status" value="1"/>
</dbReference>
<reference evidence="14" key="1">
    <citation type="journal article" date="2023" name="Commun. Biol.">
        <title>Genome analysis of Parmales, the sister group of diatoms, reveals the evolutionary specialization of diatoms from phago-mixotrophs to photoautotrophs.</title>
        <authorList>
            <person name="Ban H."/>
            <person name="Sato S."/>
            <person name="Yoshikawa S."/>
            <person name="Yamada K."/>
            <person name="Nakamura Y."/>
            <person name="Ichinomiya M."/>
            <person name="Sato N."/>
            <person name="Blanc-Mathieu R."/>
            <person name="Endo H."/>
            <person name="Kuwata A."/>
            <person name="Ogata H."/>
        </authorList>
    </citation>
    <scope>NUCLEOTIDE SEQUENCE [LARGE SCALE GENOMIC DNA]</scope>
</reference>
<evidence type="ECO:0000256" key="3">
    <source>
        <dbReference type="ARBA" id="ARBA00023002"/>
    </source>
</evidence>
<evidence type="ECO:0000256" key="9">
    <source>
        <dbReference type="RuleBase" id="RU000397"/>
    </source>
</evidence>
<dbReference type="Pfam" id="PF00044">
    <property type="entry name" value="Gp_dh_N"/>
    <property type="match status" value="1"/>
</dbReference>
<protein>
    <recommendedName>
        <fullName evidence="10">Glyceraldehyde-3-phosphate dehydrogenase</fullName>
        <ecNumber evidence="10">1.2.1.12</ecNumber>
    </recommendedName>
</protein>
<dbReference type="InterPro" id="IPR020829">
    <property type="entry name" value="GlycerAld_3-P_DH_cat"/>
</dbReference>
<feature type="binding site" evidence="7">
    <location>
        <position position="124"/>
    </location>
    <ligand>
        <name>NAD(+)</name>
        <dbReference type="ChEBI" id="CHEBI:57540"/>
    </ligand>
</feature>
<feature type="binding site" evidence="6">
    <location>
        <begin position="256"/>
        <end position="257"/>
    </location>
    <ligand>
        <name>D-glyceraldehyde 3-phosphate</name>
        <dbReference type="ChEBI" id="CHEBI:59776"/>
    </ligand>
</feature>
<dbReference type="InterPro" id="IPR006424">
    <property type="entry name" value="Glyceraldehyde-3-P_DH_1"/>
</dbReference>
<evidence type="ECO:0000259" key="12">
    <source>
        <dbReference type="SMART" id="SM00846"/>
    </source>
</evidence>
<feature type="domain" description="Glyceraldehyde 3-phosphate dehydrogenase NAD(P) binding" evidence="12">
    <location>
        <begin position="48"/>
        <end position="197"/>
    </location>
</feature>
<dbReference type="EMBL" id="BRYA01000347">
    <property type="protein sequence ID" value="GMI47513.1"/>
    <property type="molecule type" value="Genomic_DNA"/>
</dbReference>
<dbReference type="PANTHER" id="PTHR10836">
    <property type="entry name" value="GLYCERALDEHYDE 3-PHOSPHATE DEHYDROGENASE"/>
    <property type="match status" value="1"/>
</dbReference>